<dbReference type="CDD" id="cd02440">
    <property type="entry name" value="AdoMet_MTases"/>
    <property type="match status" value="1"/>
</dbReference>
<dbReference type="InterPro" id="IPR001737">
    <property type="entry name" value="KsgA/Erm"/>
</dbReference>
<dbReference type="AlphaFoldDB" id="A0A7V5LIZ8"/>
<dbReference type="EC" id="2.1.1.182" evidence="7"/>
<feature type="binding site" evidence="7 8">
    <location>
        <position position="83"/>
    </location>
    <ligand>
        <name>S-adenosyl-L-methionine</name>
        <dbReference type="ChEBI" id="CHEBI:59789"/>
    </ligand>
</feature>
<dbReference type="PANTHER" id="PTHR11727">
    <property type="entry name" value="DIMETHYLADENOSINE TRANSFERASE"/>
    <property type="match status" value="1"/>
</dbReference>
<dbReference type="Pfam" id="PF00398">
    <property type="entry name" value="RrnaAD"/>
    <property type="match status" value="1"/>
</dbReference>
<comment type="catalytic activity">
    <reaction evidence="7">
        <text>adenosine(1518)/adenosine(1519) in 16S rRNA + 4 S-adenosyl-L-methionine = N(6)-dimethyladenosine(1518)/N(6)-dimethyladenosine(1519) in 16S rRNA + 4 S-adenosyl-L-homocysteine + 4 H(+)</text>
        <dbReference type="Rhea" id="RHEA:19609"/>
        <dbReference type="Rhea" id="RHEA-COMP:10232"/>
        <dbReference type="Rhea" id="RHEA-COMP:10233"/>
        <dbReference type="ChEBI" id="CHEBI:15378"/>
        <dbReference type="ChEBI" id="CHEBI:57856"/>
        <dbReference type="ChEBI" id="CHEBI:59789"/>
        <dbReference type="ChEBI" id="CHEBI:74411"/>
        <dbReference type="ChEBI" id="CHEBI:74493"/>
        <dbReference type="EC" id="2.1.1.182"/>
    </reaction>
</comment>
<proteinExistence type="inferred from homology"/>
<feature type="binding site" evidence="7 8">
    <location>
        <position position="60"/>
    </location>
    <ligand>
        <name>S-adenosyl-L-methionine</name>
        <dbReference type="ChEBI" id="CHEBI:59789"/>
    </ligand>
</feature>
<dbReference type="InterPro" id="IPR023165">
    <property type="entry name" value="rRNA_Ade_diMease-like_C"/>
</dbReference>
<feature type="domain" description="Ribosomal RNA adenine methylase transferase N-terminal" evidence="9">
    <location>
        <begin position="18"/>
        <end position="188"/>
    </location>
</feature>
<feature type="binding site" evidence="7 8">
    <location>
        <position position="103"/>
    </location>
    <ligand>
        <name>S-adenosyl-L-methionine</name>
        <dbReference type="ChEBI" id="CHEBI:59789"/>
    </ligand>
</feature>
<feature type="binding site" evidence="7 8">
    <location>
        <position position="38"/>
    </location>
    <ligand>
        <name>S-adenosyl-L-methionine</name>
        <dbReference type="ChEBI" id="CHEBI:59789"/>
    </ligand>
</feature>
<comment type="similarity">
    <text evidence="7">Belongs to the class I-like SAM-binding methyltransferase superfamily. rRNA adenine N(6)-methyltransferase family. RsmA subfamily.</text>
</comment>
<dbReference type="Gene3D" id="3.40.50.150">
    <property type="entry name" value="Vaccinia Virus protein VP39"/>
    <property type="match status" value="1"/>
</dbReference>
<dbReference type="SMART" id="SM00650">
    <property type="entry name" value="rADc"/>
    <property type="match status" value="1"/>
</dbReference>
<keyword evidence="5 7" id="KW-0949">S-adenosyl-L-methionine</keyword>
<keyword evidence="3 7" id="KW-0489">Methyltransferase</keyword>
<organism evidence="10">
    <name type="scientific">Caldithrix abyssi</name>
    <dbReference type="NCBI Taxonomy" id="187145"/>
    <lineage>
        <taxon>Bacteria</taxon>
        <taxon>Pseudomonadati</taxon>
        <taxon>Calditrichota</taxon>
        <taxon>Calditrichia</taxon>
        <taxon>Calditrichales</taxon>
        <taxon>Calditrichaceae</taxon>
        <taxon>Caldithrix</taxon>
    </lineage>
</organism>
<dbReference type="FunFam" id="1.10.8.100:FF:000001">
    <property type="entry name" value="Ribosomal RNA small subunit methyltransferase A"/>
    <property type="match status" value="1"/>
</dbReference>
<keyword evidence="2 7" id="KW-0698">rRNA processing</keyword>
<dbReference type="Gene3D" id="1.10.8.100">
    <property type="entry name" value="Ribosomal RNA adenine dimethylase-like, domain 2"/>
    <property type="match status" value="1"/>
</dbReference>
<evidence type="ECO:0000259" key="9">
    <source>
        <dbReference type="SMART" id="SM00650"/>
    </source>
</evidence>
<comment type="caution">
    <text evidence="10">The sequence shown here is derived from an EMBL/GenBank/DDBJ whole genome shotgun (WGS) entry which is preliminary data.</text>
</comment>
<comment type="subcellular location">
    <subcellularLocation>
        <location evidence="7">Cytoplasm</location>
    </subcellularLocation>
</comment>
<dbReference type="HAMAP" id="MF_00607">
    <property type="entry name" value="16SrRNA_methyltr_A"/>
    <property type="match status" value="1"/>
</dbReference>
<dbReference type="PROSITE" id="PS51689">
    <property type="entry name" value="SAM_RNA_A_N6_MT"/>
    <property type="match status" value="1"/>
</dbReference>
<keyword evidence="4 7" id="KW-0808">Transferase</keyword>
<feature type="binding site" evidence="8">
    <location>
        <position position="11"/>
    </location>
    <ligand>
        <name>S-adenosyl-L-methionine</name>
        <dbReference type="ChEBI" id="CHEBI:59789"/>
    </ligand>
</feature>
<name>A0A7V5LIZ8_CALAY</name>
<protein>
    <recommendedName>
        <fullName evidence="7">Ribosomal RNA small subunit methyltransferase A</fullName>
        <ecNumber evidence="7">2.1.1.182</ecNumber>
    </recommendedName>
    <alternativeName>
        <fullName evidence="7">16S rRNA (adenine(1518)-N(6)/adenine(1519)-N(6))-dimethyltransferase</fullName>
    </alternativeName>
    <alternativeName>
        <fullName evidence="7">16S rRNA dimethyladenosine transferase</fullName>
    </alternativeName>
    <alternativeName>
        <fullName evidence="7">16S rRNA dimethylase</fullName>
    </alternativeName>
    <alternativeName>
        <fullName evidence="7">S-adenosylmethionine-6-N', N'-adenosyl(rRNA) dimethyltransferase</fullName>
    </alternativeName>
</protein>
<evidence type="ECO:0000256" key="2">
    <source>
        <dbReference type="ARBA" id="ARBA00022552"/>
    </source>
</evidence>
<evidence type="ECO:0000313" key="10">
    <source>
        <dbReference type="EMBL" id="HHE55598.1"/>
    </source>
</evidence>
<gene>
    <name evidence="7 10" type="primary">rsmA</name>
    <name evidence="7" type="synonym">ksgA</name>
    <name evidence="10" type="ORF">ENL21_07435</name>
</gene>
<dbReference type="InterPro" id="IPR020598">
    <property type="entry name" value="rRNA_Ade_methylase_Trfase_N"/>
</dbReference>
<evidence type="ECO:0000256" key="3">
    <source>
        <dbReference type="ARBA" id="ARBA00022603"/>
    </source>
</evidence>
<keyword evidence="1 7" id="KW-0963">Cytoplasm</keyword>
<dbReference type="GO" id="GO:0003723">
    <property type="term" value="F:RNA binding"/>
    <property type="evidence" value="ECO:0007669"/>
    <property type="project" value="UniProtKB-UniRule"/>
</dbReference>
<dbReference type="InterPro" id="IPR029063">
    <property type="entry name" value="SAM-dependent_MTases_sf"/>
</dbReference>
<evidence type="ECO:0000256" key="4">
    <source>
        <dbReference type="ARBA" id="ARBA00022679"/>
    </source>
</evidence>
<dbReference type="InterPro" id="IPR011530">
    <property type="entry name" value="rRNA_adenine_dimethylase"/>
</dbReference>
<dbReference type="SUPFAM" id="SSF53335">
    <property type="entry name" value="S-adenosyl-L-methionine-dependent methyltransferases"/>
    <property type="match status" value="1"/>
</dbReference>
<dbReference type="Proteomes" id="UP000886111">
    <property type="component" value="Unassembled WGS sequence"/>
</dbReference>
<accession>A0A7V5LIZ8</accession>
<evidence type="ECO:0000256" key="8">
    <source>
        <dbReference type="PROSITE-ProRule" id="PRU01026"/>
    </source>
</evidence>
<dbReference type="GO" id="GO:0052908">
    <property type="term" value="F:16S rRNA (adenine(1518)-N(6)/adenine(1519)-N(6))-dimethyltransferase activity"/>
    <property type="evidence" value="ECO:0007669"/>
    <property type="project" value="UniProtKB-EC"/>
</dbReference>
<dbReference type="PANTHER" id="PTHR11727:SF7">
    <property type="entry name" value="DIMETHYLADENOSINE TRANSFERASE-RELATED"/>
    <property type="match status" value="1"/>
</dbReference>
<reference evidence="10" key="1">
    <citation type="journal article" date="2020" name="mSystems">
        <title>Genome- and Community-Level Interaction Insights into Carbon Utilization and Element Cycling Functions of Hydrothermarchaeota in Hydrothermal Sediment.</title>
        <authorList>
            <person name="Zhou Z."/>
            <person name="Liu Y."/>
            <person name="Xu W."/>
            <person name="Pan J."/>
            <person name="Luo Z.H."/>
            <person name="Li M."/>
        </authorList>
    </citation>
    <scope>NUCLEOTIDE SEQUENCE [LARGE SCALE GENOMIC DNA]</scope>
    <source>
        <strain evidence="10">HyVt-76</strain>
    </source>
</reference>
<evidence type="ECO:0000256" key="1">
    <source>
        <dbReference type="ARBA" id="ARBA00022490"/>
    </source>
</evidence>
<dbReference type="NCBIfam" id="TIGR00755">
    <property type="entry name" value="ksgA"/>
    <property type="match status" value="1"/>
</dbReference>
<comment type="function">
    <text evidence="7">Specifically dimethylates two adjacent adenosines (A1518 and A1519) in the loop of a conserved hairpin near the 3'-end of 16S rRNA in the 30S particle. May play a critical role in biogenesis of 30S subunits.</text>
</comment>
<evidence type="ECO:0000256" key="6">
    <source>
        <dbReference type="ARBA" id="ARBA00022884"/>
    </source>
</evidence>
<comment type="caution">
    <text evidence="7 8">Lacks conserved residue(s) required for the propagation of feature annotation.</text>
</comment>
<dbReference type="GO" id="GO:0005829">
    <property type="term" value="C:cytosol"/>
    <property type="evidence" value="ECO:0007669"/>
    <property type="project" value="TreeGrafter"/>
</dbReference>
<evidence type="ECO:0000256" key="5">
    <source>
        <dbReference type="ARBA" id="ARBA00022691"/>
    </source>
</evidence>
<dbReference type="PROSITE" id="PS01131">
    <property type="entry name" value="RRNA_A_DIMETH"/>
    <property type="match status" value="1"/>
</dbReference>
<sequence>MYAPIKKILPKFSNYPFYQKKIVESLHLKTDNCVVEIGPGKGALTQHLIKSEAQRIMVIEIDPRMVETLQEKFQDQIEIINQDVLKVDFCRLSCGKRLKVVGNLPYHITSPILFHLIDYHRCIEQAVLMTQKEVARRVCAKPGSKDYGILSVITQAYAQVEYLFEIKRGNFFPVPAVDSALISVLFFRQVEGIANLELFRKIVRSAFNYRRKTLKNCLSRIFEEKVLNSLDQSFLKKRPEQLTVEDFKHITNLIDKALRDETNRH</sequence>
<dbReference type="EMBL" id="DRTD01000550">
    <property type="protein sequence ID" value="HHE55598.1"/>
    <property type="molecule type" value="Genomic_DNA"/>
</dbReference>
<keyword evidence="6 7" id="KW-0694">RNA-binding</keyword>
<evidence type="ECO:0000256" key="7">
    <source>
        <dbReference type="HAMAP-Rule" id="MF_00607"/>
    </source>
</evidence>
<dbReference type="InterPro" id="IPR020596">
    <property type="entry name" value="rRNA_Ade_Mease_Trfase_CS"/>
</dbReference>